<name>A0A815B196_9BILA</name>
<dbReference type="PROSITE" id="PS50262">
    <property type="entry name" value="G_PROTEIN_RECEP_F1_2"/>
    <property type="match status" value="1"/>
</dbReference>
<keyword evidence="4" id="KW-0297">G-protein coupled receptor</keyword>
<evidence type="ECO:0000256" key="6">
    <source>
        <dbReference type="ARBA" id="ARBA00023170"/>
    </source>
</evidence>
<feature type="transmembrane region" description="Helical" evidence="8">
    <location>
        <begin position="135"/>
        <end position="157"/>
    </location>
</feature>
<dbReference type="GO" id="GO:0005886">
    <property type="term" value="C:plasma membrane"/>
    <property type="evidence" value="ECO:0007669"/>
    <property type="project" value="TreeGrafter"/>
</dbReference>
<evidence type="ECO:0000313" key="12">
    <source>
        <dbReference type="Proteomes" id="UP000663864"/>
    </source>
</evidence>
<keyword evidence="5 8" id="KW-0472">Membrane</keyword>
<feature type="transmembrane region" description="Helical" evidence="8">
    <location>
        <begin position="186"/>
        <end position="206"/>
    </location>
</feature>
<dbReference type="PANTHER" id="PTHR24243:SF233">
    <property type="entry name" value="THYROTROPIN-RELEASING HORMONE RECEPTOR"/>
    <property type="match status" value="1"/>
</dbReference>
<keyword evidence="6" id="KW-0675">Receptor</keyword>
<keyword evidence="2 8" id="KW-0812">Transmembrane</keyword>
<evidence type="ECO:0000256" key="2">
    <source>
        <dbReference type="ARBA" id="ARBA00022692"/>
    </source>
</evidence>
<dbReference type="InterPro" id="IPR000276">
    <property type="entry name" value="GPCR_Rhodpsn"/>
</dbReference>
<feature type="transmembrane region" description="Helical" evidence="8">
    <location>
        <begin position="286"/>
        <end position="305"/>
    </location>
</feature>
<gene>
    <name evidence="11" type="ORF">JBS370_LOCUS28400</name>
    <name evidence="10" type="ORF">ZHD862_LOCUS25939</name>
</gene>
<dbReference type="GO" id="GO:0004930">
    <property type="term" value="F:G protein-coupled receptor activity"/>
    <property type="evidence" value="ECO:0007669"/>
    <property type="project" value="UniProtKB-KW"/>
</dbReference>
<evidence type="ECO:0000259" key="9">
    <source>
        <dbReference type="PROSITE" id="PS50262"/>
    </source>
</evidence>
<dbReference type="Pfam" id="PF00001">
    <property type="entry name" value="7tm_1"/>
    <property type="match status" value="1"/>
</dbReference>
<feature type="domain" description="G-protein coupled receptors family 1 profile" evidence="9">
    <location>
        <begin position="33"/>
        <end position="310"/>
    </location>
</feature>
<dbReference type="EMBL" id="CAJOBD010005687">
    <property type="protein sequence ID" value="CAF4039163.1"/>
    <property type="molecule type" value="Genomic_DNA"/>
</dbReference>
<comment type="caution">
    <text evidence="10">The sequence shown here is derived from an EMBL/GenBank/DDBJ whole genome shotgun (WGS) entry which is preliminary data.</text>
</comment>
<evidence type="ECO:0000256" key="1">
    <source>
        <dbReference type="ARBA" id="ARBA00004141"/>
    </source>
</evidence>
<dbReference type="AlphaFoldDB" id="A0A815B196"/>
<dbReference type="Gene3D" id="1.20.1070.10">
    <property type="entry name" value="Rhodopsin 7-helix transmembrane proteins"/>
    <property type="match status" value="1"/>
</dbReference>
<evidence type="ECO:0000313" key="10">
    <source>
        <dbReference type="EMBL" id="CAF1261644.1"/>
    </source>
</evidence>
<evidence type="ECO:0000313" key="11">
    <source>
        <dbReference type="EMBL" id="CAF4039163.1"/>
    </source>
</evidence>
<evidence type="ECO:0000256" key="5">
    <source>
        <dbReference type="ARBA" id="ARBA00023136"/>
    </source>
</evidence>
<dbReference type="Proteomes" id="UP000663836">
    <property type="component" value="Unassembled WGS sequence"/>
</dbReference>
<dbReference type="SUPFAM" id="SSF81321">
    <property type="entry name" value="Family A G protein-coupled receptor-like"/>
    <property type="match status" value="1"/>
</dbReference>
<dbReference type="EMBL" id="CAJNOT010001900">
    <property type="protein sequence ID" value="CAF1261644.1"/>
    <property type="molecule type" value="Genomic_DNA"/>
</dbReference>
<feature type="transmembrane region" description="Helical" evidence="8">
    <location>
        <begin position="95"/>
        <end position="114"/>
    </location>
</feature>
<keyword evidence="3 8" id="KW-1133">Transmembrane helix</keyword>
<organism evidence="10 12">
    <name type="scientific">Rotaria sordida</name>
    <dbReference type="NCBI Taxonomy" id="392033"/>
    <lineage>
        <taxon>Eukaryota</taxon>
        <taxon>Metazoa</taxon>
        <taxon>Spiralia</taxon>
        <taxon>Gnathifera</taxon>
        <taxon>Rotifera</taxon>
        <taxon>Eurotatoria</taxon>
        <taxon>Bdelloidea</taxon>
        <taxon>Philodinida</taxon>
        <taxon>Philodinidae</taxon>
        <taxon>Rotaria</taxon>
    </lineage>
</organism>
<dbReference type="InterPro" id="IPR017452">
    <property type="entry name" value="GPCR_Rhodpsn_7TM"/>
</dbReference>
<feature type="transmembrane region" description="Helical" evidence="8">
    <location>
        <begin position="235"/>
        <end position="259"/>
    </location>
</feature>
<keyword evidence="7" id="KW-0807">Transducer</keyword>
<dbReference type="Proteomes" id="UP000663864">
    <property type="component" value="Unassembled WGS sequence"/>
</dbReference>
<evidence type="ECO:0000256" key="3">
    <source>
        <dbReference type="ARBA" id="ARBA00022989"/>
    </source>
</evidence>
<reference evidence="10" key="1">
    <citation type="submission" date="2021-02" db="EMBL/GenBank/DDBJ databases">
        <authorList>
            <person name="Nowell W R."/>
        </authorList>
    </citation>
    <scope>NUCLEOTIDE SEQUENCE</scope>
</reference>
<dbReference type="PANTHER" id="PTHR24243">
    <property type="entry name" value="G-PROTEIN COUPLED RECEPTOR"/>
    <property type="match status" value="1"/>
</dbReference>
<sequence length="354" mass="40896">MSSIDVKISQINSATSIIVLVLLCIAFAIGSIGLLFNVIVFTRPNLRREPCSLYFLSSTFFNLFFVFVIIPVRILSNSFNISMSNYNAGLCKIEIFAFYSVRSISCWLIAMACTDRYLHSSANANIRRFSSLKTAKIIIASVIIIILILYSHMMVYLNIQETLNRFGTISYSCNFYNSTYRTFMSFWYMTFYSLFPSCLMILFGCFTMNNIRKRRQIVSVSNENNRIIRRTDNQLLRMLVAQALVIIITTLPQTIYQIYASFTMNLVKDTLRIAQENLANKTSGGMTYFCHSTSFYLFTLSSSIFRRELYKFISQCCHLNRTRVDTFRSEMNKMPTLTKNRQLAGIKNTLVRQS</sequence>
<accession>A0A815B196</accession>
<proteinExistence type="predicted"/>
<evidence type="ECO:0000256" key="4">
    <source>
        <dbReference type="ARBA" id="ARBA00023040"/>
    </source>
</evidence>
<evidence type="ECO:0000256" key="7">
    <source>
        <dbReference type="ARBA" id="ARBA00023224"/>
    </source>
</evidence>
<evidence type="ECO:0000256" key="8">
    <source>
        <dbReference type="SAM" id="Phobius"/>
    </source>
</evidence>
<comment type="subcellular location">
    <subcellularLocation>
        <location evidence="1">Membrane</location>
        <topology evidence="1">Multi-pass membrane protein</topology>
    </subcellularLocation>
</comment>
<feature type="transmembrane region" description="Helical" evidence="8">
    <location>
        <begin position="17"/>
        <end position="41"/>
    </location>
</feature>
<feature type="transmembrane region" description="Helical" evidence="8">
    <location>
        <begin position="53"/>
        <end position="75"/>
    </location>
</feature>
<protein>
    <recommendedName>
        <fullName evidence="9">G-protein coupled receptors family 1 profile domain-containing protein</fullName>
    </recommendedName>
</protein>